<reference evidence="6" key="2">
    <citation type="journal article" date="2019" name="Curr. Biol.">
        <title>Chromatin organization in early land plants reveals an ancestral association between H3K27me3, transposons, and constitutive heterochromatin.</title>
        <authorList>
            <person name="Montgomery S.A."/>
            <person name="Tanizawa Y."/>
            <person name="Galik B."/>
            <person name="Wang N."/>
            <person name="Ito T."/>
            <person name="Mochizuki T."/>
            <person name="Akimcheva S."/>
            <person name="Bowman J."/>
            <person name="Cognat V."/>
            <person name="Drouard L."/>
            <person name="Ekker H."/>
            <person name="Houng S."/>
            <person name="Kohchi T."/>
            <person name="Lin S."/>
            <person name="Liu L.D."/>
            <person name="Nakamura Y."/>
            <person name="Valeeva L.R."/>
            <person name="Shakirov E.V."/>
            <person name="Shippen D.E."/>
            <person name="Wei W."/>
            <person name="Yagura M."/>
            <person name="Yamaoka S."/>
            <person name="Yamato K.T."/>
            <person name="Liu C."/>
            <person name="Berger F."/>
        </authorList>
    </citation>
    <scope>NUCLEOTIDE SEQUENCE [LARGE SCALE GENOMIC DNA]</scope>
    <source>
        <strain evidence="6">Tak-1</strain>
    </source>
</reference>
<organism evidence="7 8">
    <name type="scientific">Marchantia polymorpha subsp. ruderalis</name>
    <dbReference type="NCBI Taxonomy" id="1480154"/>
    <lineage>
        <taxon>Eukaryota</taxon>
        <taxon>Viridiplantae</taxon>
        <taxon>Streptophyta</taxon>
        <taxon>Embryophyta</taxon>
        <taxon>Marchantiophyta</taxon>
        <taxon>Marchantiopsida</taxon>
        <taxon>Marchantiidae</taxon>
        <taxon>Marchantiales</taxon>
        <taxon>Marchantiaceae</taxon>
        <taxon>Marchantia</taxon>
    </lineage>
</organism>
<name>A0A176VW00_MARPO</name>
<evidence type="ECO:0000256" key="4">
    <source>
        <dbReference type="SAM" id="MobiDB-lite"/>
    </source>
</evidence>
<dbReference type="SUPFAM" id="SSF57903">
    <property type="entry name" value="FYVE/PHD zinc finger"/>
    <property type="match status" value="1"/>
</dbReference>
<protein>
    <recommendedName>
        <fullName evidence="5">Zinc finger PHD-type domain-containing protein</fullName>
    </recommendedName>
</protein>
<dbReference type="GO" id="GO:0008270">
    <property type="term" value="F:zinc ion binding"/>
    <property type="evidence" value="ECO:0007669"/>
    <property type="project" value="UniProtKB-KW"/>
</dbReference>
<dbReference type="EMBL" id="LVLJ01002438">
    <property type="protein sequence ID" value="OAE24980.1"/>
    <property type="molecule type" value="Genomic_DNA"/>
</dbReference>
<reference evidence="7 8" key="1">
    <citation type="submission" date="2016-03" db="EMBL/GenBank/DDBJ databases">
        <title>Mechanisms controlling the formation of the plant cell surface in tip-growing cells are functionally conserved among land plants.</title>
        <authorList>
            <person name="Honkanen S."/>
            <person name="Jones V.A."/>
            <person name="Morieri G."/>
            <person name="Champion C."/>
            <person name="Hetherington A.J."/>
            <person name="Kelly S."/>
            <person name="Saint-Marcoux D."/>
            <person name="Proust H."/>
            <person name="Prescott H."/>
            <person name="Dolan L."/>
        </authorList>
    </citation>
    <scope>NUCLEOTIDE SEQUENCE [LARGE SCALE GENOMIC DNA]</scope>
    <source>
        <strain evidence="8">cv. Tak-1 and cv. Tak-2</strain>
        <tissue evidence="7">Whole gametophyte</tissue>
    </source>
</reference>
<dbReference type="InterPro" id="IPR011011">
    <property type="entry name" value="Znf_FYVE_PHD"/>
</dbReference>
<keyword evidence="2" id="KW-0863">Zinc-finger</keyword>
<dbReference type="Proteomes" id="UP000077202">
    <property type="component" value="Unassembled WGS sequence"/>
</dbReference>
<dbReference type="Gene3D" id="3.30.40.10">
    <property type="entry name" value="Zinc/RING finger domain, C3HC4 (zinc finger)"/>
    <property type="match status" value="1"/>
</dbReference>
<dbReference type="InterPro" id="IPR001965">
    <property type="entry name" value="Znf_PHD"/>
</dbReference>
<dbReference type="Proteomes" id="UP001162541">
    <property type="component" value="Chromosome 3"/>
</dbReference>
<evidence type="ECO:0000313" key="6">
    <source>
        <dbReference type="EMBL" id="BBN06487.1"/>
    </source>
</evidence>
<dbReference type="InterPro" id="IPR019786">
    <property type="entry name" value="Zinc_finger_PHD-type_CS"/>
</dbReference>
<feature type="region of interest" description="Disordered" evidence="4">
    <location>
        <begin position="120"/>
        <end position="141"/>
    </location>
</feature>
<dbReference type="SMART" id="SM00249">
    <property type="entry name" value="PHD"/>
    <property type="match status" value="1"/>
</dbReference>
<sequence>MEMESTCPICVEPYPETWEPSLWLQCSKCFRSVHTSCVEEKGYLKFKVDPVFFMCFDCLPKAASKEEVRPFVHAAAEGEHVSQKKTMSVTSRMILYRTGPRSLRPGKEQGGSCLKMMIQGKKSMSTKRSSDRSMERTNYTDAQALSDDLSDVLASVWKARRSK</sequence>
<evidence type="ECO:0000313" key="7">
    <source>
        <dbReference type="EMBL" id="OAE24980.1"/>
    </source>
</evidence>
<evidence type="ECO:0000313" key="8">
    <source>
        <dbReference type="Proteomes" id="UP000077202"/>
    </source>
</evidence>
<dbReference type="InterPro" id="IPR013083">
    <property type="entry name" value="Znf_RING/FYVE/PHD"/>
</dbReference>
<evidence type="ECO:0000313" key="9">
    <source>
        <dbReference type="Proteomes" id="UP001162541"/>
    </source>
</evidence>
<keyword evidence="8" id="KW-1185">Reference proteome</keyword>
<reference evidence="9" key="3">
    <citation type="journal article" date="2020" name="Curr. Biol.">
        <title>Chromatin organization in early land plants reveals an ancestral association between H3K27me3, transposons, and constitutive heterochromatin.</title>
        <authorList>
            <person name="Montgomery S.A."/>
            <person name="Tanizawa Y."/>
            <person name="Galik B."/>
            <person name="Wang N."/>
            <person name="Ito T."/>
            <person name="Mochizuki T."/>
            <person name="Akimcheva S."/>
            <person name="Bowman J.L."/>
            <person name="Cognat V."/>
            <person name="Marechal-Drouard L."/>
            <person name="Ekker H."/>
            <person name="Hong S.F."/>
            <person name="Kohchi T."/>
            <person name="Lin S.S."/>
            <person name="Liu L.D."/>
            <person name="Nakamura Y."/>
            <person name="Valeeva L.R."/>
            <person name="Shakirov E.V."/>
            <person name="Shippen D.E."/>
            <person name="Wei W.L."/>
            <person name="Yagura M."/>
            <person name="Yamaoka S."/>
            <person name="Yamato K.T."/>
            <person name="Liu C."/>
            <person name="Berger F."/>
        </authorList>
    </citation>
    <scope>NUCLEOTIDE SEQUENCE [LARGE SCALE GENOMIC DNA]</scope>
    <source>
        <strain evidence="9">Tak-1</strain>
    </source>
</reference>
<proteinExistence type="predicted"/>
<evidence type="ECO:0000256" key="1">
    <source>
        <dbReference type="ARBA" id="ARBA00022723"/>
    </source>
</evidence>
<keyword evidence="3" id="KW-0862">Zinc</keyword>
<dbReference type="AlphaFoldDB" id="A0A176VW00"/>
<feature type="domain" description="Zinc finger PHD-type" evidence="5">
    <location>
        <begin position="6"/>
        <end position="59"/>
    </location>
</feature>
<keyword evidence="1" id="KW-0479">Metal-binding</keyword>
<dbReference type="EMBL" id="AP019868">
    <property type="protein sequence ID" value="BBN06487.1"/>
    <property type="molecule type" value="Genomic_DNA"/>
</dbReference>
<accession>A0A176VW00</accession>
<dbReference type="PROSITE" id="PS01359">
    <property type="entry name" value="ZF_PHD_1"/>
    <property type="match status" value="1"/>
</dbReference>
<evidence type="ECO:0000259" key="5">
    <source>
        <dbReference type="SMART" id="SM00249"/>
    </source>
</evidence>
<evidence type="ECO:0000256" key="3">
    <source>
        <dbReference type="ARBA" id="ARBA00022833"/>
    </source>
</evidence>
<gene>
    <name evidence="7" type="ORF">AXG93_3856s1090</name>
    <name evidence="6" type="ORF">Mp_3g21590</name>
</gene>
<evidence type="ECO:0000256" key="2">
    <source>
        <dbReference type="ARBA" id="ARBA00022771"/>
    </source>
</evidence>